<dbReference type="SUPFAM" id="SSF53448">
    <property type="entry name" value="Nucleotide-diphospho-sugar transferases"/>
    <property type="match status" value="1"/>
</dbReference>
<dbReference type="GO" id="GO:0016740">
    <property type="term" value="F:transferase activity"/>
    <property type="evidence" value="ECO:0007669"/>
    <property type="project" value="UniProtKB-KW"/>
</dbReference>
<reference evidence="2 3" key="1">
    <citation type="submission" date="2017-09" db="EMBL/GenBank/DDBJ databases">
        <title>Depth-based differentiation of microbial function through sediment-hosted aquifers and enrichment of novel symbionts in the deep terrestrial subsurface.</title>
        <authorList>
            <person name="Probst A.J."/>
            <person name="Ladd B."/>
            <person name="Jarett J.K."/>
            <person name="Geller-Mcgrath D.E."/>
            <person name="Sieber C.M."/>
            <person name="Emerson J.B."/>
            <person name="Anantharaman K."/>
            <person name="Thomas B.C."/>
            <person name="Malmstrom R."/>
            <person name="Stieglmeier M."/>
            <person name="Klingl A."/>
            <person name="Woyke T."/>
            <person name="Ryan C.M."/>
            <person name="Banfield J.F."/>
        </authorList>
    </citation>
    <scope>NUCLEOTIDE SEQUENCE [LARGE SCALE GENOMIC DNA]</scope>
    <source>
        <strain evidence="2">CG22_combo_CG10-13_8_21_14_all_39_12</strain>
    </source>
</reference>
<dbReference type="InterPro" id="IPR001173">
    <property type="entry name" value="Glyco_trans_2-like"/>
</dbReference>
<dbReference type="PANTHER" id="PTHR43179:SF7">
    <property type="entry name" value="RHAMNOSYLTRANSFERASE WBBL"/>
    <property type="match status" value="1"/>
</dbReference>
<proteinExistence type="predicted"/>
<gene>
    <name evidence="2" type="ORF">COX05_03330</name>
</gene>
<accession>A0A2H0BHC4</accession>
<dbReference type="AlphaFoldDB" id="A0A2H0BHC4"/>
<feature type="domain" description="Glycosyltransferase 2-like" evidence="1">
    <location>
        <begin position="4"/>
        <end position="161"/>
    </location>
</feature>
<dbReference type="Proteomes" id="UP000228495">
    <property type="component" value="Unassembled WGS sequence"/>
</dbReference>
<comment type="caution">
    <text evidence="2">The sequence shown here is derived from an EMBL/GenBank/DDBJ whole genome shotgun (WGS) entry which is preliminary data.</text>
</comment>
<evidence type="ECO:0000259" key="1">
    <source>
        <dbReference type="Pfam" id="PF00535"/>
    </source>
</evidence>
<dbReference type="Gene3D" id="3.90.550.10">
    <property type="entry name" value="Spore Coat Polysaccharide Biosynthesis Protein SpsA, Chain A"/>
    <property type="match status" value="1"/>
</dbReference>
<name>A0A2H0BHC4_UNCKA</name>
<sequence length="304" mass="34200">MNLSIIIISYNTKAVTLNCLNSLSQLKDQRIGTDFEVIVVDNGSKDESVQAIRQQYPGVKLIETGENLGFSKGNNVGVKASNPETEFVLFLNSDTTVPEGTLSTMLKHMDADATIGLSTCRVNLSNGSFDWDSHRGFPTPWASLTRLTGLSKIFPKSQFYNQYNQGWKDLTVSHEVDSIVGAFMLIRRDVGEKIGWWDEDYFLNGEDIDMCFQTKKAGYKVMYFPDCSITHFRGASKGTRKEGEKLSSASRQGKVLVARSSVNAMQLFYDKHLRSEYNVMVNTAVDIGIWLLNLKRVFRQKLSK</sequence>
<evidence type="ECO:0000313" key="2">
    <source>
        <dbReference type="EMBL" id="PIP56410.1"/>
    </source>
</evidence>
<protein>
    <submittedName>
        <fullName evidence="2">Glycosyl transferase family 2</fullName>
    </submittedName>
</protein>
<dbReference type="PANTHER" id="PTHR43179">
    <property type="entry name" value="RHAMNOSYLTRANSFERASE WBBL"/>
    <property type="match status" value="1"/>
</dbReference>
<dbReference type="InterPro" id="IPR029044">
    <property type="entry name" value="Nucleotide-diphossugar_trans"/>
</dbReference>
<dbReference type="CDD" id="cd04186">
    <property type="entry name" value="GT_2_like_c"/>
    <property type="match status" value="1"/>
</dbReference>
<dbReference type="Pfam" id="PF00535">
    <property type="entry name" value="Glycos_transf_2"/>
    <property type="match status" value="1"/>
</dbReference>
<dbReference type="EMBL" id="PCSU01000056">
    <property type="protein sequence ID" value="PIP56410.1"/>
    <property type="molecule type" value="Genomic_DNA"/>
</dbReference>
<keyword evidence="2" id="KW-0808">Transferase</keyword>
<organism evidence="2 3">
    <name type="scientific">candidate division WWE3 bacterium CG22_combo_CG10-13_8_21_14_all_39_12</name>
    <dbReference type="NCBI Taxonomy" id="1975094"/>
    <lineage>
        <taxon>Bacteria</taxon>
        <taxon>Katanobacteria</taxon>
    </lineage>
</organism>
<evidence type="ECO:0000313" key="3">
    <source>
        <dbReference type="Proteomes" id="UP000228495"/>
    </source>
</evidence>